<organism evidence="2 3">
    <name type="scientific">Catenaria anguillulae PL171</name>
    <dbReference type="NCBI Taxonomy" id="765915"/>
    <lineage>
        <taxon>Eukaryota</taxon>
        <taxon>Fungi</taxon>
        <taxon>Fungi incertae sedis</taxon>
        <taxon>Blastocladiomycota</taxon>
        <taxon>Blastocladiomycetes</taxon>
        <taxon>Blastocladiales</taxon>
        <taxon>Catenariaceae</taxon>
        <taxon>Catenaria</taxon>
    </lineage>
</organism>
<evidence type="ECO:0000313" key="2">
    <source>
        <dbReference type="EMBL" id="ORZ40123.1"/>
    </source>
</evidence>
<dbReference type="Proteomes" id="UP000193411">
    <property type="component" value="Unassembled WGS sequence"/>
</dbReference>
<dbReference type="AlphaFoldDB" id="A0A1Y2I2C0"/>
<keyword evidence="3" id="KW-1185">Reference proteome</keyword>
<feature type="non-terminal residue" evidence="2">
    <location>
        <position position="1"/>
    </location>
</feature>
<protein>
    <submittedName>
        <fullName evidence="2">Uncharacterized protein</fullName>
    </submittedName>
</protein>
<name>A0A1Y2I2C0_9FUNG</name>
<sequence>AHLFLPPLPPRDHVKDNLNAPSSSALAVDSALPPDCPAPRRSFALALLLTAIVFTCCPCVAGLDAVSTNPTHFIEWTSETLLRSAGLPSNTPGLLPLPWRPAPTHSSSNQSSPLPPVMFLVGFIRNPNSFGDSENSTLEIASVDSHSATSAQWIGSVPLSSAAATSKVEWVIVAGSHLVIIETIATPVNSVTVHASLVHLVAAQAVNKHIAVDVTLGGPLSHVSIQVSSPLRSPWVVSHSSGSMFSTSTSVGEDQPLLCVLQLSISPLDLKCRTTAIRHFDAATVVLANVSAADGSAEPWLVAQHQGVDMYAGPLTHLPTVPVLAPPSWERPLPLLTLPSTTAWHTGPADSGQVFLTNGARVIVWRVPQGSIEQVVMGSWPLGFVDGMLAVCRDNKVILTATGATDREVTVAAECASGDWLVHSNNGHQKLAFVSVKSASVKAFSRPPLWREASSEVRFSNGDLVGVSADAEWALSPHRIVSLAATSPAVVPGTPESCTTTTATHTWSRQPISANWLIAVGVTLVALGSICTCCLFKPRAASHNHSMSALQQLDPAFPSRPRYRSCICACLSSRRSSSAWSRLGAAKQRGSLRSESSFQLHHPPTWSTDCVHPDPAAACVTPGASCSLGVAAGARRHSAAPRGSIRSLVAALNSPFGTSHSDPGPAAMAPWQPSVMPINGKSRRSNSDPYPLEIQQPAPPRHIRHVGSMGQRDSLRPSTMSTLLELPLSPAFSRSSLANQEPSFPWGRAEFTGPPAAEPNPYIQDALSRDFASHHALPSIDSPHPIVICNDGQGPTPLTAASTATLHHLNRPTSSDFSHATSPTHIIADGSHTISAIPPPPLPLLAPIERTSSTDWWDWDTYSRSSSTCTLYHTPAVDPSSCLKVEGGVYLSRQGNCLADVSTGPLEVETSK</sequence>
<reference evidence="2 3" key="1">
    <citation type="submission" date="2016-07" db="EMBL/GenBank/DDBJ databases">
        <title>Pervasive Adenine N6-methylation of Active Genes in Fungi.</title>
        <authorList>
            <consortium name="DOE Joint Genome Institute"/>
            <person name="Mondo S.J."/>
            <person name="Dannebaum R.O."/>
            <person name="Kuo R.C."/>
            <person name="Labutti K."/>
            <person name="Haridas S."/>
            <person name="Kuo A."/>
            <person name="Salamov A."/>
            <person name="Ahrendt S.R."/>
            <person name="Lipzen A."/>
            <person name="Sullivan W."/>
            <person name="Andreopoulos W.B."/>
            <person name="Clum A."/>
            <person name="Lindquist E."/>
            <person name="Daum C."/>
            <person name="Ramamoorthy G.K."/>
            <person name="Gryganskyi A."/>
            <person name="Culley D."/>
            <person name="Magnuson J.K."/>
            <person name="James T.Y."/>
            <person name="O'Malley M.A."/>
            <person name="Stajich J.E."/>
            <person name="Spatafora J.W."/>
            <person name="Visel A."/>
            <person name="Grigoriev I.V."/>
        </authorList>
    </citation>
    <scope>NUCLEOTIDE SEQUENCE [LARGE SCALE GENOMIC DNA]</scope>
    <source>
        <strain evidence="2 3">PL171</strain>
    </source>
</reference>
<accession>A0A1Y2I2C0</accession>
<comment type="caution">
    <text evidence="2">The sequence shown here is derived from an EMBL/GenBank/DDBJ whole genome shotgun (WGS) entry which is preliminary data.</text>
</comment>
<dbReference type="EMBL" id="MCFL01000004">
    <property type="protein sequence ID" value="ORZ40123.1"/>
    <property type="molecule type" value="Genomic_DNA"/>
</dbReference>
<proteinExistence type="predicted"/>
<evidence type="ECO:0000256" key="1">
    <source>
        <dbReference type="SAM" id="MobiDB-lite"/>
    </source>
</evidence>
<evidence type="ECO:0000313" key="3">
    <source>
        <dbReference type="Proteomes" id="UP000193411"/>
    </source>
</evidence>
<feature type="region of interest" description="Disordered" evidence="1">
    <location>
        <begin position="695"/>
        <end position="715"/>
    </location>
</feature>
<gene>
    <name evidence="2" type="ORF">BCR44DRAFT_1426289</name>
</gene>